<dbReference type="Pfam" id="PF19815">
    <property type="entry name" value="DUF6298"/>
    <property type="match status" value="1"/>
</dbReference>
<evidence type="ECO:0000259" key="1">
    <source>
        <dbReference type="Pfam" id="PF19815"/>
    </source>
</evidence>
<dbReference type="RefSeq" id="WP_071135782.1">
    <property type="nucleotide sequence ID" value="NZ_LT608328.1"/>
</dbReference>
<evidence type="ECO:0000313" key="3">
    <source>
        <dbReference type="Proteomes" id="UP000178485"/>
    </source>
</evidence>
<dbReference type="AlphaFoldDB" id="A0A1G4G3D1"/>
<sequence length="470" mass="55151">MKVNKTVLFLIISIFFVGTVEGQSLILFKSRRPIQPWSKNPSFWEYKGEPLILLGGSNDDNLFQWPEEILIPHLDSMKLVGANYVRNTLSDRKDMGFELYPFKQLESGRYDLNEWNDEYWKRFETFLKETAKRDIIVQIELWDRFDYSQKNWPPHPYNPDNNINYSKEESGFSDNYPDHAGSNKQPFFFTSPLQRDNESVFNFQKKFIDKVLSYTLKHRHVLYCIDNETSGDENWSSFWADYIQSVADKKNKKICVTEMWDNWDMRTDIHRRTFDHPEKYQFCEVSQNTHQKGEAVWTNFQWVRNYIREKPRPINIVKTYGADTGRYGNSKDAVHRWWMHLIGGAASTRFHRPNSGLGLNELAVTSISAARKIESVVKFYVMEADNSLLLDRAEHEAYLACKPGEAYVIFFPNGGDVRLNVDLGNSDFEIRWMDISTGEWQTEPQLFNLGNSTRITTPDKKAWVAVLKRA</sequence>
<dbReference type="Gene3D" id="3.20.20.80">
    <property type="entry name" value="Glycosidases"/>
    <property type="match status" value="1"/>
</dbReference>
<dbReference type="KEGG" id="pmuc:ING2E5A_0183"/>
<proteinExistence type="predicted"/>
<evidence type="ECO:0000313" key="2">
    <source>
        <dbReference type="EMBL" id="SCM55264.1"/>
    </source>
</evidence>
<dbReference type="STRING" id="1642646.ING2E5A_0183"/>
<gene>
    <name evidence="2" type="ORF">ING2E5A_0183</name>
</gene>
<dbReference type="InterPro" id="IPR017853">
    <property type="entry name" value="GH"/>
</dbReference>
<dbReference type="Proteomes" id="UP000178485">
    <property type="component" value="Chromosome i"/>
</dbReference>
<dbReference type="EMBL" id="LT608328">
    <property type="protein sequence ID" value="SCM55264.1"/>
    <property type="molecule type" value="Genomic_DNA"/>
</dbReference>
<feature type="domain" description="DUF6298" evidence="1">
    <location>
        <begin position="109"/>
        <end position="256"/>
    </location>
</feature>
<protein>
    <recommendedName>
        <fullName evidence="1">DUF6298 domain-containing protein</fullName>
    </recommendedName>
</protein>
<accession>A0A1G4G3D1</accession>
<reference evidence="2 3" key="1">
    <citation type="submission" date="2016-08" db="EMBL/GenBank/DDBJ databases">
        <authorList>
            <person name="Seilhamer J.J."/>
        </authorList>
    </citation>
    <scope>NUCLEOTIDE SEQUENCE [LARGE SCALE GENOMIC DNA]</scope>
    <source>
        <strain evidence="2">ING2-E5A</strain>
    </source>
</reference>
<keyword evidence="3" id="KW-1185">Reference proteome</keyword>
<organism evidence="2 3">
    <name type="scientific">Petrimonas mucosa</name>
    <dbReference type="NCBI Taxonomy" id="1642646"/>
    <lineage>
        <taxon>Bacteria</taxon>
        <taxon>Pseudomonadati</taxon>
        <taxon>Bacteroidota</taxon>
        <taxon>Bacteroidia</taxon>
        <taxon>Bacteroidales</taxon>
        <taxon>Dysgonomonadaceae</taxon>
        <taxon>Petrimonas</taxon>
    </lineage>
</organism>
<name>A0A1G4G3D1_9BACT</name>
<dbReference type="SUPFAM" id="SSF51445">
    <property type="entry name" value="(Trans)glycosidases"/>
    <property type="match status" value="1"/>
</dbReference>
<dbReference type="InterPro" id="IPR046265">
    <property type="entry name" value="DUF6298"/>
</dbReference>